<dbReference type="AlphaFoldDB" id="A0A1D3DP89"/>
<dbReference type="eggNOG" id="COG4842">
    <property type="taxonomic scope" value="Bacteria"/>
</dbReference>
<dbReference type="Pfam" id="PF06013">
    <property type="entry name" value="WXG100"/>
    <property type="match status" value="1"/>
</dbReference>
<evidence type="ECO:0000313" key="2">
    <source>
        <dbReference type="Proteomes" id="UP000095329"/>
    </source>
</evidence>
<gene>
    <name evidence="1" type="ORF">J116_006325</name>
</gene>
<comment type="caution">
    <text evidence="1">The sequence shown here is derived from an EMBL/GenBank/DDBJ whole genome shotgun (WGS) entry which is preliminary data.</text>
</comment>
<name>A0A1D3DP89_9ACTN</name>
<evidence type="ECO:0008006" key="3">
    <source>
        <dbReference type="Google" id="ProtNLM"/>
    </source>
</evidence>
<dbReference type="InterPro" id="IPR036689">
    <property type="entry name" value="ESAT-6-like_sf"/>
</dbReference>
<dbReference type="SUPFAM" id="SSF140453">
    <property type="entry name" value="EsxAB dimer-like"/>
    <property type="match status" value="1"/>
</dbReference>
<sequence>MTDNFQLVEHTVKQAQNAIEETAVQISRQAREMADILETCRAGWTGAGAEGFRGAQIQLNQDHDEIRRLLDVLKNAVGQTKNLNSQNDFDVRASFAAINKSGLNNV</sequence>
<proteinExistence type="predicted"/>
<dbReference type="Gene3D" id="1.10.287.1060">
    <property type="entry name" value="ESAT-6-like"/>
    <property type="match status" value="1"/>
</dbReference>
<keyword evidence="2" id="KW-1185">Reference proteome</keyword>
<reference evidence="1 2" key="1">
    <citation type="journal article" date="2013" name="Genome Announc.">
        <title>Genome Sequence of Streptomyces violaceusniger Strain SPC6, a Halotolerant Streptomycete That Exhibits Rapid Growth and Development.</title>
        <authorList>
            <person name="Chen X."/>
            <person name="Zhang B."/>
            <person name="Zhang W."/>
            <person name="Wu X."/>
            <person name="Zhang M."/>
            <person name="Chen T."/>
            <person name="Liu G."/>
            <person name="Dyson P."/>
        </authorList>
    </citation>
    <scope>NUCLEOTIDE SEQUENCE [LARGE SCALE GENOMIC DNA]</scope>
    <source>
        <strain evidence="1 2">SPC6</strain>
    </source>
</reference>
<dbReference type="EMBL" id="ASHX02000001">
    <property type="protein sequence ID" value="OEJ94140.1"/>
    <property type="molecule type" value="Genomic_DNA"/>
</dbReference>
<accession>A0A1D3DP89</accession>
<dbReference type="Proteomes" id="UP000095329">
    <property type="component" value="Unassembled WGS sequence"/>
</dbReference>
<dbReference type="STRING" id="1306406.J116_006325"/>
<dbReference type="InterPro" id="IPR010310">
    <property type="entry name" value="T7SS_ESAT-6-like"/>
</dbReference>
<dbReference type="RefSeq" id="WP_023586246.1">
    <property type="nucleotide sequence ID" value="NZ_ASHX02000001.1"/>
</dbReference>
<evidence type="ECO:0000313" key="1">
    <source>
        <dbReference type="EMBL" id="OEJ94140.1"/>
    </source>
</evidence>
<protein>
    <recommendedName>
        <fullName evidence="3">ESAT-6-like protein</fullName>
    </recommendedName>
</protein>
<organism evidence="1 2">
    <name type="scientific">Streptomyces thermolilacinus SPC6</name>
    <dbReference type="NCBI Taxonomy" id="1306406"/>
    <lineage>
        <taxon>Bacteria</taxon>
        <taxon>Bacillati</taxon>
        <taxon>Actinomycetota</taxon>
        <taxon>Actinomycetes</taxon>
        <taxon>Kitasatosporales</taxon>
        <taxon>Streptomycetaceae</taxon>
        <taxon>Streptomyces</taxon>
    </lineage>
</organism>